<keyword evidence="3" id="KW-1185">Reference proteome</keyword>
<comment type="caution">
    <text evidence="2">The sequence shown here is derived from an EMBL/GenBank/DDBJ whole genome shotgun (WGS) entry which is preliminary data.</text>
</comment>
<gene>
    <name evidence="2" type="ORF">CYY_001245</name>
</gene>
<evidence type="ECO:0000256" key="1">
    <source>
        <dbReference type="SAM" id="SignalP"/>
    </source>
</evidence>
<feature type="signal peptide" evidence="1">
    <location>
        <begin position="1"/>
        <end position="19"/>
    </location>
</feature>
<evidence type="ECO:0000313" key="3">
    <source>
        <dbReference type="Proteomes" id="UP000695562"/>
    </source>
</evidence>
<name>A0A8J4Q3H3_9MYCE</name>
<dbReference type="Proteomes" id="UP000695562">
    <property type="component" value="Unassembled WGS sequence"/>
</dbReference>
<dbReference type="AlphaFoldDB" id="A0A8J4Q3H3"/>
<feature type="chain" id="PRO_5035210471" description="Carbohydrate binding domain-containing protein" evidence="1">
    <location>
        <begin position="20"/>
        <end position="159"/>
    </location>
</feature>
<dbReference type="EMBL" id="AJWJ01000028">
    <property type="protein sequence ID" value="KAF2077472.1"/>
    <property type="molecule type" value="Genomic_DNA"/>
</dbReference>
<evidence type="ECO:0008006" key="4">
    <source>
        <dbReference type="Google" id="ProtNLM"/>
    </source>
</evidence>
<organism evidence="2 3">
    <name type="scientific">Polysphondylium violaceum</name>
    <dbReference type="NCBI Taxonomy" id="133409"/>
    <lineage>
        <taxon>Eukaryota</taxon>
        <taxon>Amoebozoa</taxon>
        <taxon>Evosea</taxon>
        <taxon>Eumycetozoa</taxon>
        <taxon>Dictyostelia</taxon>
        <taxon>Dictyosteliales</taxon>
        <taxon>Dictyosteliaceae</taxon>
        <taxon>Polysphondylium</taxon>
    </lineage>
</organism>
<proteinExistence type="predicted"/>
<reference evidence="2" key="1">
    <citation type="submission" date="2020-01" db="EMBL/GenBank/DDBJ databases">
        <title>Development of genomics and gene disruption for Polysphondylium violaceum indicates a role for the polyketide synthase stlB in stalk morphogenesis.</title>
        <authorList>
            <person name="Narita B."/>
            <person name="Kawabe Y."/>
            <person name="Kin K."/>
            <person name="Saito T."/>
            <person name="Gibbs R."/>
            <person name="Kuspa A."/>
            <person name="Muzny D."/>
            <person name="Queller D."/>
            <person name="Richards S."/>
            <person name="Strassman J."/>
            <person name="Sucgang R."/>
            <person name="Worley K."/>
            <person name="Schaap P."/>
        </authorList>
    </citation>
    <scope>NUCLEOTIDE SEQUENCE</scope>
    <source>
        <strain evidence="2">QSvi11</strain>
    </source>
</reference>
<keyword evidence="1" id="KW-0732">Signal</keyword>
<evidence type="ECO:0000313" key="2">
    <source>
        <dbReference type="EMBL" id="KAF2077472.1"/>
    </source>
</evidence>
<accession>A0A8J4Q3H3</accession>
<protein>
    <recommendedName>
        <fullName evidence="4">Carbohydrate binding domain-containing protein</fullName>
    </recommendedName>
</protein>
<sequence>MKSLSILIVCFLSLSVISASNTFQCGSHICREKSTCVNSEKCVLPFTDVKIEQLIVHRWFDQQNPGELNLMVNVSIINIGHNQLSDIVIGTFINDAEILLGGIIDKVEGVTLDYQKNIIKPLSDICLEPGDVFHFGYSKGGSIPAILYIKDTTVKSIKY</sequence>